<dbReference type="NCBIfam" id="TIGR00097">
    <property type="entry name" value="HMP-P_kinase"/>
    <property type="match status" value="1"/>
</dbReference>
<keyword evidence="3 15" id="KW-0808">Transferase</keyword>
<evidence type="ECO:0000256" key="7">
    <source>
        <dbReference type="ARBA" id="ARBA00022840"/>
    </source>
</evidence>
<keyword evidence="7" id="KW-0067">ATP-binding</keyword>
<dbReference type="GO" id="GO:0008902">
    <property type="term" value="F:hydroxymethylpyrimidine kinase activity"/>
    <property type="evidence" value="ECO:0007669"/>
    <property type="project" value="TreeGrafter"/>
</dbReference>
<dbReference type="NCBIfam" id="NF009078">
    <property type="entry name" value="PRK12413.1"/>
    <property type="match status" value="1"/>
</dbReference>
<dbReference type="AlphaFoldDB" id="A0A415EUR2"/>
<dbReference type="Pfam" id="PF08543">
    <property type="entry name" value="Phos_pyr_kin"/>
    <property type="match status" value="1"/>
</dbReference>
<evidence type="ECO:0000259" key="14">
    <source>
        <dbReference type="Pfam" id="PF08543"/>
    </source>
</evidence>
<keyword evidence="5" id="KW-0547">Nucleotide-binding</keyword>
<keyword evidence="4" id="KW-0479">Metal-binding</keyword>
<comment type="caution">
    <text evidence="15">The sequence shown here is derived from an EMBL/GenBank/DDBJ whole genome shotgun (WGS) entry which is preliminary data.</text>
</comment>
<evidence type="ECO:0000256" key="12">
    <source>
        <dbReference type="ARBA" id="ARBA00042531"/>
    </source>
</evidence>
<evidence type="ECO:0000256" key="11">
    <source>
        <dbReference type="ARBA" id="ARBA00042396"/>
    </source>
</evidence>
<evidence type="ECO:0000313" key="15">
    <source>
        <dbReference type="EMBL" id="RHK07039.1"/>
    </source>
</evidence>
<accession>A0A415EUR2</accession>
<dbReference type="InterPro" id="IPR029056">
    <property type="entry name" value="Ribokinase-like"/>
</dbReference>
<dbReference type="GO" id="GO:0008478">
    <property type="term" value="F:pyridoxal kinase activity"/>
    <property type="evidence" value="ECO:0007669"/>
    <property type="project" value="UniProtKB-EC"/>
</dbReference>
<proteinExistence type="inferred from homology"/>
<dbReference type="EMBL" id="QRMZ01000006">
    <property type="protein sequence ID" value="RHK07039.1"/>
    <property type="molecule type" value="Genomic_DNA"/>
</dbReference>
<evidence type="ECO:0000256" key="10">
    <source>
        <dbReference type="ARBA" id="ARBA00042348"/>
    </source>
</evidence>
<dbReference type="GO" id="GO:0005524">
    <property type="term" value="F:ATP binding"/>
    <property type="evidence" value="ECO:0007669"/>
    <property type="project" value="UniProtKB-KW"/>
</dbReference>
<protein>
    <recommendedName>
        <fullName evidence="2">pyridoxal kinase</fullName>
        <ecNumber evidence="2">2.7.1.35</ecNumber>
    </recommendedName>
    <alternativeName>
        <fullName evidence="10">PN/PL/PM kinase</fullName>
    </alternativeName>
    <alternativeName>
        <fullName evidence="11">Pyridoxal kinase</fullName>
    </alternativeName>
    <alternativeName>
        <fullName evidence="9">Pyridoxamine kinase</fullName>
    </alternativeName>
    <alternativeName>
        <fullName evidence="12">Vitamin B6 kinase</fullName>
    </alternativeName>
</protein>
<dbReference type="GO" id="GO:0009228">
    <property type="term" value="P:thiamine biosynthetic process"/>
    <property type="evidence" value="ECO:0007669"/>
    <property type="project" value="InterPro"/>
</dbReference>
<dbReference type="PANTHER" id="PTHR20858">
    <property type="entry name" value="PHOSPHOMETHYLPYRIMIDINE KINASE"/>
    <property type="match status" value="1"/>
</dbReference>
<evidence type="ECO:0000256" key="8">
    <source>
        <dbReference type="ARBA" id="ARBA00022842"/>
    </source>
</evidence>
<evidence type="ECO:0000256" key="1">
    <source>
        <dbReference type="ARBA" id="ARBA00009879"/>
    </source>
</evidence>
<organism evidence="15 16">
    <name type="scientific">Enterococcus casseliflavus</name>
    <name type="common">Enterococcus flavescens</name>
    <dbReference type="NCBI Taxonomy" id="37734"/>
    <lineage>
        <taxon>Bacteria</taxon>
        <taxon>Bacillati</taxon>
        <taxon>Bacillota</taxon>
        <taxon>Bacilli</taxon>
        <taxon>Lactobacillales</taxon>
        <taxon>Enterococcaceae</taxon>
        <taxon>Enterococcus</taxon>
    </lineage>
</organism>
<dbReference type="Gene3D" id="3.40.1190.20">
    <property type="match status" value="1"/>
</dbReference>
<dbReference type="GO" id="GO:0046872">
    <property type="term" value="F:metal ion binding"/>
    <property type="evidence" value="ECO:0007669"/>
    <property type="project" value="UniProtKB-KW"/>
</dbReference>
<evidence type="ECO:0000256" key="13">
    <source>
        <dbReference type="ARBA" id="ARBA00049293"/>
    </source>
</evidence>
<keyword evidence="8" id="KW-0460">Magnesium</keyword>
<evidence type="ECO:0000256" key="6">
    <source>
        <dbReference type="ARBA" id="ARBA00022777"/>
    </source>
</evidence>
<gene>
    <name evidence="15" type="ORF">DW084_05890</name>
</gene>
<sequence length="262" mass="27911">MKQVLSIAGLDSLAGGGMTADLKTFEEFGVFGHALLTCVVAIKDDLMFHDLPEPVIQAQLDSLRSVVSLDAIKIGLLHQTAIIELLRDFLQTFTGPIVLDPVLAFKEGDTAFNHSYQAGLISLFPYTALVTPNLLEAQHLSGQSITSLAEMKTAAKKIHALGAPNVLIKGGSRLTGETAYDVLYQEGQFTVFEAEKSTRTTTNGAGCTLSSAIAAMLAKGTSLEAAIQTAKAFVWAGIEDGLPLGTSGNVNQLAYFKREEHL</sequence>
<dbReference type="InterPro" id="IPR004399">
    <property type="entry name" value="HMP/HMP-P_kinase_dom"/>
</dbReference>
<dbReference type="InterPro" id="IPR013749">
    <property type="entry name" value="PM/HMP-P_kinase-1"/>
</dbReference>
<dbReference type="Proteomes" id="UP000286288">
    <property type="component" value="Unassembled WGS sequence"/>
</dbReference>
<comment type="catalytic activity">
    <reaction evidence="13">
        <text>pyridoxal + ATP = pyridoxal 5'-phosphate + ADP + H(+)</text>
        <dbReference type="Rhea" id="RHEA:10224"/>
        <dbReference type="ChEBI" id="CHEBI:15378"/>
        <dbReference type="ChEBI" id="CHEBI:17310"/>
        <dbReference type="ChEBI" id="CHEBI:30616"/>
        <dbReference type="ChEBI" id="CHEBI:456216"/>
        <dbReference type="ChEBI" id="CHEBI:597326"/>
        <dbReference type="EC" id="2.7.1.35"/>
    </reaction>
</comment>
<evidence type="ECO:0000256" key="3">
    <source>
        <dbReference type="ARBA" id="ARBA00022679"/>
    </source>
</evidence>
<dbReference type="GO" id="GO:0005829">
    <property type="term" value="C:cytosol"/>
    <property type="evidence" value="ECO:0007669"/>
    <property type="project" value="TreeGrafter"/>
</dbReference>
<evidence type="ECO:0000256" key="4">
    <source>
        <dbReference type="ARBA" id="ARBA00022723"/>
    </source>
</evidence>
<dbReference type="CDD" id="cd01169">
    <property type="entry name" value="HMPP_kinase"/>
    <property type="match status" value="1"/>
</dbReference>
<dbReference type="SUPFAM" id="SSF53613">
    <property type="entry name" value="Ribokinase-like"/>
    <property type="match status" value="1"/>
</dbReference>
<evidence type="ECO:0000256" key="9">
    <source>
        <dbReference type="ARBA" id="ARBA00042307"/>
    </source>
</evidence>
<keyword evidence="6 15" id="KW-0418">Kinase</keyword>
<name>A0A415EUR2_ENTCA</name>
<feature type="domain" description="Pyridoxamine kinase/Phosphomethylpyrimidine kinase" evidence="14">
    <location>
        <begin position="11"/>
        <end position="246"/>
    </location>
</feature>
<dbReference type="GO" id="GO:0008972">
    <property type="term" value="F:phosphomethylpyrimidine kinase activity"/>
    <property type="evidence" value="ECO:0007669"/>
    <property type="project" value="InterPro"/>
</dbReference>
<reference evidence="15 16" key="1">
    <citation type="submission" date="2018-08" db="EMBL/GenBank/DDBJ databases">
        <title>A genome reference for cultivated species of the human gut microbiota.</title>
        <authorList>
            <person name="Zou Y."/>
            <person name="Xue W."/>
            <person name="Luo G."/>
        </authorList>
    </citation>
    <scope>NUCLEOTIDE SEQUENCE [LARGE SCALE GENOMIC DNA]</scope>
    <source>
        <strain evidence="15 16">AF48-16</strain>
    </source>
</reference>
<evidence type="ECO:0000256" key="2">
    <source>
        <dbReference type="ARBA" id="ARBA00012104"/>
    </source>
</evidence>
<dbReference type="PANTHER" id="PTHR20858:SF19">
    <property type="entry name" value="PYRIDOXINE KINASE"/>
    <property type="match status" value="1"/>
</dbReference>
<evidence type="ECO:0000313" key="16">
    <source>
        <dbReference type="Proteomes" id="UP000286288"/>
    </source>
</evidence>
<comment type="similarity">
    <text evidence="1">Belongs to the ThiD family.</text>
</comment>
<dbReference type="EC" id="2.7.1.35" evidence="2"/>
<evidence type="ECO:0000256" key="5">
    <source>
        <dbReference type="ARBA" id="ARBA00022741"/>
    </source>
</evidence>